<feature type="compositionally biased region" description="Basic and acidic residues" evidence="1">
    <location>
        <begin position="51"/>
        <end position="72"/>
    </location>
</feature>
<feature type="region of interest" description="Disordered" evidence="1">
    <location>
        <begin position="1"/>
        <end position="72"/>
    </location>
</feature>
<keyword evidence="3" id="KW-1185">Reference proteome</keyword>
<evidence type="ECO:0000313" key="2">
    <source>
        <dbReference type="EMBL" id="ONK76473.1"/>
    </source>
</evidence>
<dbReference type="AlphaFoldDB" id="A0A5P1FFH3"/>
<dbReference type="Proteomes" id="UP000243459">
    <property type="component" value="Chromosome 3"/>
</dbReference>
<dbReference type="EMBL" id="CM007383">
    <property type="protein sequence ID" value="ONK76473.1"/>
    <property type="molecule type" value="Genomic_DNA"/>
</dbReference>
<organism evidence="2 3">
    <name type="scientific">Asparagus officinalis</name>
    <name type="common">Garden asparagus</name>
    <dbReference type="NCBI Taxonomy" id="4686"/>
    <lineage>
        <taxon>Eukaryota</taxon>
        <taxon>Viridiplantae</taxon>
        <taxon>Streptophyta</taxon>
        <taxon>Embryophyta</taxon>
        <taxon>Tracheophyta</taxon>
        <taxon>Spermatophyta</taxon>
        <taxon>Magnoliopsida</taxon>
        <taxon>Liliopsida</taxon>
        <taxon>Asparagales</taxon>
        <taxon>Asparagaceae</taxon>
        <taxon>Asparagoideae</taxon>
        <taxon>Asparagus</taxon>
    </lineage>
</organism>
<gene>
    <name evidence="2" type="ORF">A4U43_C03F28330</name>
</gene>
<evidence type="ECO:0000313" key="3">
    <source>
        <dbReference type="Proteomes" id="UP000243459"/>
    </source>
</evidence>
<evidence type="ECO:0000256" key="1">
    <source>
        <dbReference type="SAM" id="MobiDB-lite"/>
    </source>
</evidence>
<sequence>MSSTTPSSSRNEDSSRGSPLFLLLQAVKDLGETGEHERVEEERVEEEEEDGVRPERTSRLLKEREPRPELLSERENHLATAISRLIRERADRGGDGALPGLVEYPFPDVGEEKWEKMRKYLIGLTEVGARHEQEPNPEYHFEPEHHLDVQGTLQGFSRNYSKAVK</sequence>
<proteinExistence type="predicted"/>
<reference evidence="3" key="1">
    <citation type="journal article" date="2017" name="Nat. Commun.">
        <title>The asparagus genome sheds light on the origin and evolution of a young Y chromosome.</title>
        <authorList>
            <person name="Harkess A."/>
            <person name="Zhou J."/>
            <person name="Xu C."/>
            <person name="Bowers J.E."/>
            <person name="Van der Hulst R."/>
            <person name="Ayyampalayam S."/>
            <person name="Mercati F."/>
            <person name="Riccardi P."/>
            <person name="McKain M.R."/>
            <person name="Kakrana A."/>
            <person name="Tang H."/>
            <person name="Ray J."/>
            <person name="Groenendijk J."/>
            <person name="Arikit S."/>
            <person name="Mathioni S.M."/>
            <person name="Nakano M."/>
            <person name="Shan H."/>
            <person name="Telgmann-Rauber A."/>
            <person name="Kanno A."/>
            <person name="Yue Z."/>
            <person name="Chen H."/>
            <person name="Li W."/>
            <person name="Chen Y."/>
            <person name="Xu X."/>
            <person name="Zhang Y."/>
            <person name="Luo S."/>
            <person name="Chen H."/>
            <person name="Gao J."/>
            <person name="Mao Z."/>
            <person name="Pires J.C."/>
            <person name="Luo M."/>
            <person name="Kudrna D."/>
            <person name="Wing R.A."/>
            <person name="Meyers B.C."/>
            <person name="Yi K."/>
            <person name="Kong H."/>
            <person name="Lavrijsen P."/>
            <person name="Sunseri F."/>
            <person name="Falavigna A."/>
            <person name="Ye Y."/>
            <person name="Leebens-Mack J.H."/>
            <person name="Chen G."/>
        </authorList>
    </citation>
    <scope>NUCLEOTIDE SEQUENCE [LARGE SCALE GENOMIC DNA]</scope>
    <source>
        <strain evidence="3">cv. DH0086</strain>
    </source>
</reference>
<protein>
    <submittedName>
        <fullName evidence="2">Uncharacterized protein</fullName>
    </submittedName>
</protein>
<feature type="compositionally biased region" description="Basic and acidic residues" evidence="1">
    <location>
        <begin position="29"/>
        <end position="41"/>
    </location>
</feature>
<accession>A0A5P1FFH3</accession>
<dbReference type="Gramene" id="ONK76473">
    <property type="protein sequence ID" value="ONK76473"/>
    <property type="gene ID" value="A4U43_C03F28330"/>
</dbReference>
<name>A0A5P1FFH3_ASPOF</name>